<feature type="region of interest" description="Disordered" evidence="1">
    <location>
        <begin position="185"/>
        <end position="213"/>
    </location>
</feature>
<comment type="caution">
    <text evidence="2">The sequence shown here is derived from an EMBL/GenBank/DDBJ whole genome shotgun (WGS) entry which is preliminary data.</text>
</comment>
<dbReference type="OrthoDB" id="3269480at2759"/>
<feature type="compositionally biased region" description="Polar residues" evidence="1">
    <location>
        <begin position="55"/>
        <end position="65"/>
    </location>
</feature>
<dbReference type="SMART" id="SM00726">
    <property type="entry name" value="UIM"/>
    <property type="match status" value="2"/>
</dbReference>
<dbReference type="STRING" id="98765.A0A2R6NQW9"/>
<name>A0A2R6NQW9_9APHY</name>
<proteinExistence type="predicted"/>
<evidence type="ECO:0000313" key="3">
    <source>
        <dbReference type="Proteomes" id="UP000186601"/>
    </source>
</evidence>
<dbReference type="InterPro" id="IPR003903">
    <property type="entry name" value="UIM_dom"/>
</dbReference>
<feature type="compositionally biased region" description="Low complexity" evidence="1">
    <location>
        <begin position="185"/>
        <end position="201"/>
    </location>
</feature>
<feature type="region of interest" description="Disordered" evidence="1">
    <location>
        <begin position="44"/>
        <end position="65"/>
    </location>
</feature>
<protein>
    <submittedName>
        <fullName evidence="2">Uncharacterized protein</fullName>
    </submittedName>
</protein>
<gene>
    <name evidence="2" type="ORF">PHLCEN_2v9401</name>
</gene>
<dbReference type="EMBL" id="MLYV02000940">
    <property type="protein sequence ID" value="PSR74987.1"/>
    <property type="molecule type" value="Genomic_DNA"/>
</dbReference>
<sequence length="466" mass="51754">MDNPDNDVDFNRVLQQSAEDYAKARAREEEDLARALEESLLHSSPPSLRVHVQPTPHTSPISHETIQSTPILSPPAYTFLSPDPPTSSVYLPFAHAGSSSQRIDVNSDTVSYSPPSMYQQIIDDEAFARSLLEEQRALPATRIGEQAGAQTNQDTISSLHMLPVEPRLPRYSTIISLSPHSSPAAISPSMNSAPPSMSTSPYRRQYSENSRLPSTGPVLDRTIDFAPATVTAELIPMKGPIANVIRLPYGRTSPLHMKAPNWYNMLKLMASLSHTRLAPAVEALASTNIPMQLRVVVNFVKVHRLSNDWHVVLYMTIDHPLPNSQQYQRRYMSDPTSLPYSYTLSPRPNLLRGSADGPLSKWYTIPLSEDTPYPTLPITFPDLAAYLLSALENSQRAINDRSCGLYRLAKYIETFYPGHAGGATEEEQHRGVLGRFFGRSSSSKPKHSNDERSNLVTPFFPDDYGG</sequence>
<organism evidence="2 3">
    <name type="scientific">Hermanssonia centrifuga</name>
    <dbReference type="NCBI Taxonomy" id="98765"/>
    <lineage>
        <taxon>Eukaryota</taxon>
        <taxon>Fungi</taxon>
        <taxon>Dikarya</taxon>
        <taxon>Basidiomycota</taxon>
        <taxon>Agaricomycotina</taxon>
        <taxon>Agaricomycetes</taxon>
        <taxon>Polyporales</taxon>
        <taxon>Meruliaceae</taxon>
        <taxon>Hermanssonia</taxon>
    </lineage>
</organism>
<evidence type="ECO:0000256" key="1">
    <source>
        <dbReference type="SAM" id="MobiDB-lite"/>
    </source>
</evidence>
<feature type="region of interest" description="Disordered" evidence="1">
    <location>
        <begin position="436"/>
        <end position="466"/>
    </location>
</feature>
<keyword evidence="3" id="KW-1185">Reference proteome</keyword>
<accession>A0A2R6NQW9</accession>
<evidence type="ECO:0000313" key="2">
    <source>
        <dbReference type="EMBL" id="PSR74987.1"/>
    </source>
</evidence>
<reference evidence="2 3" key="1">
    <citation type="submission" date="2018-02" db="EMBL/GenBank/DDBJ databases">
        <title>Genome sequence of the basidiomycete white-rot fungus Phlebia centrifuga.</title>
        <authorList>
            <person name="Granchi Z."/>
            <person name="Peng M."/>
            <person name="de Vries R.P."/>
            <person name="Hilden K."/>
            <person name="Makela M.R."/>
            <person name="Grigoriev I."/>
            <person name="Riley R."/>
        </authorList>
    </citation>
    <scope>NUCLEOTIDE SEQUENCE [LARGE SCALE GENOMIC DNA]</scope>
    <source>
        <strain evidence="2 3">FBCC195</strain>
    </source>
</reference>
<dbReference type="Proteomes" id="UP000186601">
    <property type="component" value="Unassembled WGS sequence"/>
</dbReference>
<dbReference type="AlphaFoldDB" id="A0A2R6NQW9"/>